<protein>
    <submittedName>
        <fullName evidence="2">Uncharacterized protein</fullName>
    </submittedName>
</protein>
<evidence type="ECO:0000256" key="1">
    <source>
        <dbReference type="SAM" id="MobiDB-lite"/>
    </source>
</evidence>
<proteinExistence type="predicted"/>
<dbReference type="EMBL" id="MU070173">
    <property type="protein sequence ID" value="KAF5829341.1"/>
    <property type="molecule type" value="Genomic_DNA"/>
</dbReference>
<evidence type="ECO:0000313" key="3">
    <source>
        <dbReference type="Proteomes" id="UP000815325"/>
    </source>
</evidence>
<sequence>RDCVRQIAGALLEVEVGTREAWRDPKHPLKVGVPPITYLPTLVYWPRSGPSRTLTWQLNSKADRASMEKVVMQFLESTKRAQRLLIKKGIEASDDAVASEHEGRGGSPSMKATEVV</sequence>
<keyword evidence="3" id="KW-1185">Reference proteome</keyword>
<name>A0ABQ7G407_DUNSA</name>
<dbReference type="Gene3D" id="3.40.30.10">
    <property type="entry name" value="Glutaredoxin"/>
    <property type="match status" value="1"/>
</dbReference>
<feature type="non-terminal residue" evidence="2">
    <location>
        <position position="1"/>
    </location>
</feature>
<dbReference type="Proteomes" id="UP000815325">
    <property type="component" value="Unassembled WGS sequence"/>
</dbReference>
<evidence type="ECO:0000313" key="2">
    <source>
        <dbReference type="EMBL" id="KAF5829341.1"/>
    </source>
</evidence>
<comment type="caution">
    <text evidence="2">The sequence shown here is derived from an EMBL/GenBank/DDBJ whole genome shotgun (WGS) entry which is preliminary data.</text>
</comment>
<reference evidence="2" key="1">
    <citation type="submission" date="2017-08" db="EMBL/GenBank/DDBJ databases">
        <authorList>
            <person name="Polle J.E."/>
            <person name="Barry K."/>
            <person name="Cushman J."/>
            <person name="Schmutz J."/>
            <person name="Tran D."/>
            <person name="Hathwaick L.T."/>
            <person name="Yim W.C."/>
            <person name="Jenkins J."/>
            <person name="Mckie-Krisberg Z.M."/>
            <person name="Prochnik S."/>
            <person name="Lindquist E."/>
            <person name="Dockter R.B."/>
            <person name="Adam C."/>
            <person name="Molina H."/>
            <person name="Bunkerborg J."/>
            <person name="Jin E."/>
            <person name="Buchheim M."/>
            <person name="Magnuson J."/>
        </authorList>
    </citation>
    <scope>NUCLEOTIDE SEQUENCE</scope>
    <source>
        <strain evidence="2">CCAP 19/18</strain>
    </source>
</reference>
<organism evidence="2 3">
    <name type="scientific">Dunaliella salina</name>
    <name type="common">Green alga</name>
    <name type="synonym">Protococcus salinus</name>
    <dbReference type="NCBI Taxonomy" id="3046"/>
    <lineage>
        <taxon>Eukaryota</taxon>
        <taxon>Viridiplantae</taxon>
        <taxon>Chlorophyta</taxon>
        <taxon>core chlorophytes</taxon>
        <taxon>Chlorophyceae</taxon>
        <taxon>CS clade</taxon>
        <taxon>Chlamydomonadales</taxon>
        <taxon>Dunaliellaceae</taxon>
        <taxon>Dunaliella</taxon>
    </lineage>
</organism>
<gene>
    <name evidence="2" type="ORF">DUNSADRAFT_16217</name>
</gene>
<feature type="region of interest" description="Disordered" evidence="1">
    <location>
        <begin position="94"/>
        <end position="116"/>
    </location>
</feature>
<accession>A0ABQ7G407</accession>